<dbReference type="AlphaFoldDB" id="A0A0D0D5L4"/>
<dbReference type="HOGENOM" id="CLU_2886469_0_0_1"/>
<reference evidence="1 2" key="1">
    <citation type="submission" date="2014-04" db="EMBL/GenBank/DDBJ databases">
        <authorList>
            <consortium name="DOE Joint Genome Institute"/>
            <person name="Kuo A."/>
            <person name="Kohler A."/>
            <person name="Jargeat P."/>
            <person name="Nagy L.G."/>
            <person name="Floudas D."/>
            <person name="Copeland A."/>
            <person name="Barry K.W."/>
            <person name="Cichocki N."/>
            <person name="Veneault-Fourrey C."/>
            <person name="LaButti K."/>
            <person name="Lindquist E.A."/>
            <person name="Lipzen A."/>
            <person name="Lundell T."/>
            <person name="Morin E."/>
            <person name="Murat C."/>
            <person name="Sun H."/>
            <person name="Tunlid A."/>
            <person name="Henrissat B."/>
            <person name="Grigoriev I.V."/>
            <person name="Hibbett D.S."/>
            <person name="Martin F."/>
            <person name="Nordberg H.P."/>
            <person name="Cantor M.N."/>
            <person name="Hua S.X."/>
        </authorList>
    </citation>
    <scope>NUCLEOTIDE SEQUENCE [LARGE SCALE GENOMIC DNA]</scope>
    <source>
        <strain evidence="1 2">Ve08.2h10</strain>
    </source>
</reference>
<proteinExistence type="predicted"/>
<dbReference type="EMBL" id="KN828164">
    <property type="protein sequence ID" value="KIK75359.1"/>
    <property type="molecule type" value="Genomic_DNA"/>
</dbReference>
<reference evidence="2" key="2">
    <citation type="submission" date="2015-01" db="EMBL/GenBank/DDBJ databases">
        <title>Evolutionary Origins and Diversification of the Mycorrhizal Mutualists.</title>
        <authorList>
            <consortium name="DOE Joint Genome Institute"/>
            <consortium name="Mycorrhizal Genomics Consortium"/>
            <person name="Kohler A."/>
            <person name="Kuo A."/>
            <person name="Nagy L.G."/>
            <person name="Floudas D."/>
            <person name="Copeland A."/>
            <person name="Barry K.W."/>
            <person name="Cichocki N."/>
            <person name="Veneault-Fourrey C."/>
            <person name="LaButti K."/>
            <person name="Lindquist E.A."/>
            <person name="Lipzen A."/>
            <person name="Lundell T."/>
            <person name="Morin E."/>
            <person name="Murat C."/>
            <person name="Riley R."/>
            <person name="Ohm R."/>
            <person name="Sun H."/>
            <person name="Tunlid A."/>
            <person name="Henrissat B."/>
            <person name="Grigoriev I.V."/>
            <person name="Hibbett D.S."/>
            <person name="Martin F."/>
        </authorList>
    </citation>
    <scope>NUCLEOTIDE SEQUENCE [LARGE SCALE GENOMIC DNA]</scope>
    <source>
        <strain evidence="2">Ve08.2h10</strain>
    </source>
</reference>
<evidence type="ECO:0000313" key="1">
    <source>
        <dbReference type="EMBL" id="KIK75359.1"/>
    </source>
</evidence>
<accession>A0A0D0D5L4</accession>
<dbReference type="Proteomes" id="UP000054538">
    <property type="component" value="Unassembled WGS sequence"/>
</dbReference>
<keyword evidence="2" id="KW-1185">Reference proteome</keyword>
<protein>
    <submittedName>
        <fullName evidence="1">Uncharacterized protein</fullName>
    </submittedName>
</protein>
<gene>
    <name evidence="1" type="ORF">PAXRUDRAFT_835702</name>
</gene>
<evidence type="ECO:0000313" key="2">
    <source>
        <dbReference type="Proteomes" id="UP000054538"/>
    </source>
</evidence>
<sequence>MGHAPVEEEFTANHQALGLARVRGTEMNFPDRECPVSTDSRTCRWTEHMSIDIKSVQPSCCRR</sequence>
<dbReference type="InParanoid" id="A0A0D0D5L4"/>
<organism evidence="1 2">
    <name type="scientific">Paxillus rubicundulus Ve08.2h10</name>
    <dbReference type="NCBI Taxonomy" id="930991"/>
    <lineage>
        <taxon>Eukaryota</taxon>
        <taxon>Fungi</taxon>
        <taxon>Dikarya</taxon>
        <taxon>Basidiomycota</taxon>
        <taxon>Agaricomycotina</taxon>
        <taxon>Agaricomycetes</taxon>
        <taxon>Agaricomycetidae</taxon>
        <taxon>Boletales</taxon>
        <taxon>Paxilineae</taxon>
        <taxon>Paxillaceae</taxon>
        <taxon>Paxillus</taxon>
    </lineage>
</organism>
<name>A0A0D0D5L4_9AGAM</name>